<evidence type="ECO:0000256" key="1">
    <source>
        <dbReference type="ARBA" id="ARBA00022737"/>
    </source>
</evidence>
<feature type="compositionally biased region" description="Low complexity" evidence="5">
    <location>
        <begin position="149"/>
        <end position="160"/>
    </location>
</feature>
<keyword evidence="2" id="KW-0547">Nucleotide-binding</keyword>
<keyword evidence="4" id="KW-0175">Coiled coil</keyword>
<dbReference type="AlphaFoldDB" id="A0A9P6RP63"/>
<comment type="caution">
    <text evidence="7">The sequence shown here is derived from an EMBL/GenBank/DDBJ whole genome shotgun (WGS) entry which is preliminary data.</text>
</comment>
<dbReference type="Proteomes" id="UP000738325">
    <property type="component" value="Unassembled WGS sequence"/>
</dbReference>
<keyword evidence="3" id="KW-0067">ATP-binding</keyword>
<proteinExistence type="predicted"/>
<dbReference type="CDD" id="cd03221">
    <property type="entry name" value="ABCF_EF-3"/>
    <property type="match status" value="1"/>
</dbReference>
<dbReference type="PROSITE" id="PS50893">
    <property type="entry name" value="ABC_TRANSPORTER_2"/>
    <property type="match status" value="2"/>
</dbReference>
<feature type="domain" description="ABC transporter" evidence="6">
    <location>
        <begin position="207"/>
        <end position="527"/>
    </location>
</feature>
<feature type="compositionally biased region" description="Basic residues" evidence="5">
    <location>
        <begin position="131"/>
        <end position="148"/>
    </location>
</feature>
<dbReference type="SMART" id="SM00382">
    <property type="entry name" value="AAA"/>
    <property type="match status" value="2"/>
</dbReference>
<evidence type="ECO:0000259" key="6">
    <source>
        <dbReference type="PROSITE" id="PS50893"/>
    </source>
</evidence>
<accession>A0A9P6RP63</accession>
<dbReference type="Gene3D" id="3.40.50.300">
    <property type="entry name" value="P-loop containing nucleotide triphosphate hydrolases"/>
    <property type="match status" value="3"/>
</dbReference>
<reference evidence="7" key="1">
    <citation type="journal article" date="2020" name="Fungal Divers.">
        <title>Resolving the Mortierellaceae phylogeny through synthesis of multi-gene phylogenetics and phylogenomics.</title>
        <authorList>
            <person name="Vandepol N."/>
            <person name="Liber J."/>
            <person name="Desiro A."/>
            <person name="Na H."/>
            <person name="Kennedy M."/>
            <person name="Barry K."/>
            <person name="Grigoriev I.V."/>
            <person name="Miller A.N."/>
            <person name="O'Donnell K."/>
            <person name="Stajich J.E."/>
            <person name="Bonito G."/>
        </authorList>
    </citation>
    <scope>NUCLEOTIDE SEQUENCE</scope>
    <source>
        <strain evidence="7">REB-010B</strain>
    </source>
</reference>
<keyword evidence="8" id="KW-1185">Reference proteome</keyword>
<evidence type="ECO:0000256" key="3">
    <source>
        <dbReference type="ARBA" id="ARBA00022840"/>
    </source>
</evidence>
<dbReference type="PROSITE" id="PS00211">
    <property type="entry name" value="ABC_TRANSPORTER_1"/>
    <property type="match status" value="2"/>
</dbReference>
<dbReference type="InterPro" id="IPR017871">
    <property type="entry name" value="ABC_transporter-like_CS"/>
</dbReference>
<dbReference type="InterPro" id="IPR003439">
    <property type="entry name" value="ABC_transporter-like_ATP-bd"/>
</dbReference>
<dbReference type="PANTHER" id="PTHR19211">
    <property type="entry name" value="ATP-BINDING TRANSPORT PROTEIN-RELATED"/>
    <property type="match status" value="1"/>
</dbReference>
<dbReference type="InterPro" id="IPR003593">
    <property type="entry name" value="AAA+_ATPase"/>
</dbReference>
<dbReference type="GO" id="GO:0016887">
    <property type="term" value="F:ATP hydrolysis activity"/>
    <property type="evidence" value="ECO:0007669"/>
    <property type="project" value="InterPro"/>
</dbReference>
<protein>
    <recommendedName>
        <fullName evidence="6">ABC transporter domain-containing protein</fullName>
    </recommendedName>
</protein>
<feature type="region of interest" description="Disordered" evidence="5">
    <location>
        <begin position="96"/>
        <end position="160"/>
    </location>
</feature>
<dbReference type="InterPro" id="IPR050611">
    <property type="entry name" value="ABCF"/>
</dbReference>
<feature type="coiled-coil region" evidence="4">
    <location>
        <begin position="378"/>
        <end position="408"/>
    </location>
</feature>
<evidence type="ECO:0000313" key="7">
    <source>
        <dbReference type="EMBL" id="KAG0325093.1"/>
    </source>
</evidence>
<sequence length="884" mass="97012">MPVSSTIFLARVPAGVAFDDDVLDYLASVVDGQSFASLDALRDDTEHFLVDAGLEDTAALDAFYASLQDQFKASADDSTPLSVSNTPLKIDAVLENLSLKDQDDQNDDSSESDDKLKDQGSQSPSASANKKPAKSKPVKLSKASKKLAAKSSSPSATPTPLAAATASVGVSPLVGMDAFAGEGAIVEAYSQQSRFHEETIETLSKEVDLKQVNINIGDQPLLKDTRLWFKSGTMYGLVGRNGTGKSTLLKAIGYGQLIGFPLNLRTLYIEQLPSETPESQTVVETVLKSDTERTLLLAESNLLQQAINKYPRQLVKSIKKLEWERMKVKLAAQQKLAIRRSGKRGGEARDELLIVEVEEKTAKEAFENVPIEGVEPSLDVLNQAHEMLESVYNKLQQIEADSAEARARELLKGLGFTTANQDLPIKQFSGGWKMRIALAQALFLKPDLLLLDEPTNHLDLPAIIWLQNYLIDNLNEDQTIVVVSHDRNFLNTVSQEIIRLRDHKLGYFPGNYDEYEMKMEDKAKMKDRIATALEKKRKNVQESINKQRSIMAKTGDDKRGGVIASRLKKLDRLQGHNKLENGKRFKQSYLAGYHLTQGITVEREVPEPPVTIPLPMPKELRGNPTTLLSLNNVTFSYPGAAQRKSGPVLQNVSLSLHHSSRIALLGPNGCGKSTIMSLLAGEITPTTGTVERFSSLVKIGYYSQHNVDTLDGYSTKSAVQYLMDTFPEAYKTQAIARKYLGSFGVAGQCAVFPMSTLSGGQKARVALAICVQDSPQVLLLDEITNHLDMATIQGLIVALKEYSGAVVLVSHDAYFVKAVCEDEDDDELDDEDEEDALRAQEEAGVVYRVKGGKLHRLEGGVDEYVRTVVAENKKGMRGGVGRPI</sequence>
<dbReference type="InterPro" id="IPR027417">
    <property type="entry name" value="P-loop_NTPase"/>
</dbReference>
<evidence type="ECO:0000256" key="2">
    <source>
        <dbReference type="ARBA" id="ARBA00022741"/>
    </source>
</evidence>
<dbReference type="OrthoDB" id="2110130at2759"/>
<dbReference type="EMBL" id="JAAAIP010000125">
    <property type="protein sequence ID" value="KAG0325093.1"/>
    <property type="molecule type" value="Genomic_DNA"/>
</dbReference>
<dbReference type="GO" id="GO:0005524">
    <property type="term" value="F:ATP binding"/>
    <property type="evidence" value="ECO:0007669"/>
    <property type="project" value="UniProtKB-KW"/>
</dbReference>
<organism evidence="7 8">
    <name type="scientific">Dissophora globulifera</name>
    <dbReference type="NCBI Taxonomy" id="979702"/>
    <lineage>
        <taxon>Eukaryota</taxon>
        <taxon>Fungi</taxon>
        <taxon>Fungi incertae sedis</taxon>
        <taxon>Mucoromycota</taxon>
        <taxon>Mortierellomycotina</taxon>
        <taxon>Mortierellomycetes</taxon>
        <taxon>Mortierellales</taxon>
        <taxon>Mortierellaceae</taxon>
        <taxon>Dissophora</taxon>
    </lineage>
</organism>
<gene>
    <name evidence="7" type="ORF">BGZ99_001059</name>
</gene>
<keyword evidence="1" id="KW-0677">Repeat</keyword>
<evidence type="ECO:0000256" key="4">
    <source>
        <dbReference type="SAM" id="Coils"/>
    </source>
</evidence>
<dbReference type="PANTHER" id="PTHR19211:SF129">
    <property type="entry name" value="ABC TRANSPORTER ATP-BINDING PROTEIN"/>
    <property type="match status" value="1"/>
</dbReference>
<dbReference type="Pfam" id="PF00005">
    <property type="entry name" value="ABC_tran"/>
    <property type="match status" value="3"/>
</dbReference>
<evidence type="ECO:0000313" key="8">
    <source>
        <dbReference type="Proteomes" id="UP000738325"/>
    </source>
</evidence>
<dbReference type="SUPFAM" id="SSF52540">
    <property type="entry name" value="P-loop containing nucleoside triphosphate hydrolases"/>
    <property type="match status" value="2"/>
</dbReference>
<name>A0A9P6RP63_9FUNG</name>
<feature type="domain" description="ABC transporter" evidence="6">
    <location>
        <begin position="628"/>
        <end position="876"/>
    </location>
</feature>
<evidence type="ECO:0000256" key="5">
    <source>
        <dbReference type="SAM" id="MobiDB-lite"/>
    </source>
</evidence>